<sequence>MTSVLMKRKLTMRYLLVSLLMLLTGTALAQMRIEGKVLDAEDRLPLAGASVRLMKEVEDDPDGELIAYAIADDKGYYRLSVESRPQVEGKYRLEYRCLGYVPYKSAVRWESGQSRMLRPDVLLSPSDTKLREVTVQSTPVYTRGDTIKYMAHAYSDAGTRTLADLIARIPGLEVETDGIVHYQGKPISELYIEGLSSVGDNYGLVVKNLDVQAVSGVEVLQRHQRVRALKDVEVPDAAALNILLKDKNKLRPTGQWDIGGGYESGLSYDTNLYAMLIGRRSQTLLSVMADNCGHLREEGGFILAQGAQMPEAGNLIGVTEGRYGPPLSQKYYMQGNDLSTGLMHGRRIGPYGMLRLGGGYTYQTTSQEGWMENVYMGGDGAVTISEHALSSQERHNVKAELHYQHNADSLFVENNFSFLGSHHDTRNNLFADAHSLYAVKRQFGSFDNFFHYIKKTKSGKVRRFMTNLFGRSLPTAHISVLKDEGGIAQLIDGYDFGGQVSGGYSARISKQLSVSAATGLAAVYRGYGLSDIEEAPQTMRHYSGYDLNVSLAPGFTFEEGALRIEGQLPLTYYGRGFRDKVAVDYLVNKVLPEWNLLLRYEMNGYFRFDWTLAYTDKMDVPATLITQPIITDYNQIVTHTAGAVARNRSYVSRFGLQYSDVMSGVMASATTAVVKDKGNLIRDFDVSQGQITYTTQSYRSSGLSWNSSSFLSWRIRPLKTKLDLSGRYAYSQTEAMRAGVIYPVVSHRFSLRPSLLFTPIRSLSWEASVSWGYTRLFHQYEEVSYRSQRHEMRASSRLTWQLLPQWDFFTSADYIRLELQPSGSRHIYFADAGTRYRLGRYELSATVDNLFNTKSYETGYQIGMDSFHAFYHLRPRRYLLTFRISF</sequence>
<evidence type="ECO:0000256" key="4">
    <source>
        <dbReference type="SAM" id="SignalP"/>
    </source>
</evidence>
<dbReference type="InterPro" id="IPR036942">
    <property type="entry name" value="Beta-barrel_TonB_sf"/>
</dbReference>
<evidence type="ECO:0000256" key="2">
    <source>
        <dbReference type="ARBA" id="ARBA00023136"/>
    </source>
</evidence>
<keyword evidence="4" id="KW-0732">Signal</keyword>
<evidence type="ECO:0000256" key="3">
    <source>
        <dbReference type="ARBA" id="ARBA00023237"/>
    </source>
</evidence>
<organism evidence="5 6">
    <name type="scientific">Porphyromonas loveana</name>
    <dbReference type="NCBI Taxonomy" id="1884669"/>
    <lineage>
        <taxon>Bacteria</taxon>
        <taxon>Pseudomonadati</taxon>
        <taxon>Bacteroidota</taxon>
        <taxon>Bacteroidia</taxon>
        <taxon>Bacteroidales</taxon>
        <taxon>Porphyromonadaceae</taxon>
        <taxon>Porphyromonas</taxon>
    </lineage>
</organism>
<gene>
    <name evidence="5" type="ORF">C7382_11231</name>
</gene>
<feature type="signal peptide" evidence="4">
    <location>
        <begin position="1"/>
        <end position="29"/>
    </location>
</feature>
<comment type="subcellular location">
    <subcellularLocation>
        <location evidence="1">Cell outer membrane</location>
    </subcellularLocation>
</comment>
<dbReference type="GeneID" id="94551130"/>
<proteinExistence type="predicted"/>
<keyword evidence="3" id="KW-0998">Cell outer membrane</keyword>
<dbReference type="AlphaFoldDB" id="A0A2U1F9Q5"/>
<dbReference type="GO" id="GO:0009279">
    <property type="term" value="C:cell outer membrane"/>
    <property type="evidence" value="ECO:0007669"/>
    <property type="project" value="UniProtKB-SubCell"/>
</dbReference>
<accession>A0A2U1F9Q5</accession>
<evidence type="ECO:0000313" key="5">
    <source>
        <dbReference type="EMBL" id="PVZ08690.1"/>
    </source>
</evidence>
<evidence type="ECO:0008006" key="7">
    <source>
        <dbReference type="Google" id="ProtNLM"/>
    </source>
</evidence>
<evidence type="ECO:0000313" key="6">
    <source>
        <dbReference type="Proteomes" id="UP000245462"/>
    </source>
</evidence>
<dbReference type="SUPFAM" id="SSF49478">
    <property type="entry name" value="Cna protein B-type domain"/>
    <property type="match status" value="1"/>
</dbReference>
<keyword evidence="2" id="KW-0472">Membrane</keyword>
<dbReference type="Gene3D" id="2.60.40.1120">
    <property type="entry name" value="Carboxypeptidase-like, regulatory domain"/>
    <property type="match status" value="1"/>
</dbReference>
<reference evidence="5 6" key="1">
    <citation type="submission" date="2018-04" db="EMBL/GenBank/DDBJ databases">
        <title>Genomic Encyclopedia of Type Strains, Phase IV (KMG-IV): sequencing the most valuable type-strain genomes for metagenomic binning, comparative biology and taxonomic classification.</title>
        <authorList>
            <person name="Goeker M."/>
        </authorList>
    </citation>
    <scope>NUCLEOTIDE SEQUENCE [LARGE SCALE GENOMIC DNA]</scope>
    <source>
        <strain evidence="5 6">DSM 28520</strain>
    </source>
</reference>
<evidence type="ECO:0000256" key="1">
    <source>
        <dbReference type="ARBA" id="ARBA00004442"/>
    </source>
</evidence>
<name>A0A2U1F9Q5_9PORP</name>
<dbReference type="SUPFAM" id="SSF56935">
    <property type="entry name" value="Porins"/>
    <property type="match status" value="1"/>
</dbReference>
<dbReference type="Proteomes" id="UP000245462">
    <property type="component" value="Unassembled WGS sequence"/>
</dbReference>
<dbReference type="RefSeq" id="WP_207772723.1">
    <property type="nucleotide sequence ID" value="NZ_QEKY01000012.1"/>
</dbReference>
<dbReference type="EMBL" id="QEKY01000012">
    <property type="protein sequence ID" value="PVZ08690.1"/>
    <property type="molecule type" value="Genomic_DNA"/>
</dbReference>
<keyword evidence="6" id="KW-1185">Reference proteome</keyword>
<dbReference type="Gene3D" id="2.40.170.20">
    <property type="entry name" value="TonB-dependent receptor, beta-barrel domain"/>
    <property type="match status" value="1"/>
</dbReference>
<protein>
    <recommendedName>
        <fullName evidence="7">Outer membrane receptor protein involved in Fe transport</fullName>
    </recommendedName>
</protein>
<comment type="caution">
    <text evidence="5">The sequence shown here is derived from an EMBL/GenBank/DDBJ whole genome shotgun (WGS) entry which is preliminary data.</text>
</comment>
<feature type="chain" id="PRO_5015556900" description="Outer membrane receptor protein involved in Fe transport" evidence="4">
    <location>
        <begin position="30"/>
        <end position="886"/>
    </location>
</feature>